<dbReference type="STRING" id="5722.A2EZB7"/>
<keyword evidence="1" id="KW-0472">Membrane</keyword>
<dbReference type="KEGG" id="tva:4759829"/>
<proteinExistence type="predicted"/>
<dbReference type="OMA" id="SNFGWDF"/>
<dbReference type="EMBL" id="DS113550">
    <property type="protein sequence ID" value="EAY01998.1"/>
    <property type="molecule type" value="Genomic_DNA"/>
</dbReference>
<keyword evidence="1" id="KW-0812">Transmembrane</keyword>
<dbReference type="PANTHER" id="PTHR38134:SF2">
    <property type="entry name" value="GALACTOKINASE"/>
    <property type="match status" value="1"/>
</dbReference>
<accession>A2EZB7</accession>
<dbReference type="Proteomes" id="UP000001542">
    <property type="component" value="Unassembled WGS sequence"/>
</dbReference>
<evidence type="ECO:0008006" key="4">
    <source>
        <dbReference type="Google" id="ProtNLM"/>
    </source>
</evidence>
<dbReference type="VEuPathDB" id="TrichDB:TVAGG3_0136500"/>
<evidence type="ECO:0000313" key="3">
    <source>
        <dbReference type="Proteomes" id="UP000001542"/>
    </source>
</evidence>
<sequence length="402" mass="46523">MAGRIIVYASSHGWGHNARLIPIIDQLWEYPIEIVSTAPEWFIKTSLKHWRKKEVIVRSIKTDPGCTQIDPFTINEEVSIKNWIDNWNNKDSLLEEEVEYLLKGPPVRLIISDISYFGQLVAEKLKVPSICVATFDWEFVYQNIMPKNPELASILKEVDEISKRFDYCLVPGTICKPLHIGKERITFHWLSRKPKIPSSEMRQKLNLNLYMDSVLLSFGGHTLNKIPPQIWSQYGNIQFYVLMDSSEVTKEPAENVHFLPNQEWSKMHSDLINTVDCVFGKVGYGLCSEVINCKKPFLNVASNWNPESQVLEKFMKTTVPIHTITEEQFLNGDWQALINLIESERDPDVYIDVPVDGEVQIADWIRNKLGDKKPSELQLPIWVFGIILLIITWILLKLFKRN</sequence>
<keyword evidence="3" id="KW-1185">Reference proteome</keyword>
<dbReference type="eggNOG" id="KOG0631">
    <property type="taxonomic scope" value="Eukaryota"/>
</dbReference>
<dbReference type="InterPro" id="IPR053205">
    <property type="entry name" value="GHMP_kinase_L-arabinokinase"/>
</dbReference>
<dbReference type="SMR" id="A2EZB7"/>
<reference evidence="2" key="1">
    <citation type="submission" date="2006-10" db="EMBL/GenBank/DDBJ databases">
        <authorList>
            <person name="Amadeo P."/>
            <person name="Zhao Q."/>
            <person name="Wortman J."/>
            <person name="Fraser-Liggett C."/>
            <person name="Carlton J."/>
        </authorList>
    </citation>
    <scope>NUCLEOTIDE SEQUENCE</scope>
    <source>
        <strain evidence="2">G3</strain>
    </source>
</reference>
<feature type="transmembrane region" description="Helical" evidence="1">
    <location>
        <begin position="379"/>
        <end position="399"/>
    </location>
</feature>
<evidence type="ECO:0000313" key="2">
    <source>
        <dbReference type="EMBL" id="EAY01998.1"/>
    </source>
</evidence>
<dbReference type="PANTHER" id="PTHR38134">
    <property type="entry name" value="SLR1395 PROTEIN"/>
    <property type="match status" value="1"/>
</dbReference>
<dbReference type="AlphaFoldDB" id="A2EZB7"/>
<gene>
    <name evidence="2" type="ORF">TVAG_217350</name>
</gene>
<organism evidence="2 3">
    <name type="scientific">Trichomonas vaginalis (strain ATCC PRA-98 / G3)</name>
    <dbReference type="NCBI Taxonomy" id="412133"/>
    <lineage>
        <taxon>Eukaryota</taxon>
        <taxon>Metamonada</taxon>
        <taxon>Parabasalia</taxon>
        <taxon>Trichomonadida</taxon>
        <taxon>Trichomonadidae</taxon>
        <taxon>Trichomonas</taxon>
    </lineage>
</organism>
<reference evidence="2" key="2">
    <citation type="journal article" date="2007" name="Science">
        <title>Draft genome sequence of the sexually transmitted pathogen Trichomonas vaginalis.</title>
        <authorList>
            <person name="Carlton J.M."/>
            <person name="Hirt R.P."/>
            <person name="Silva J.C."/>
            <person name="Delcher A.L."/>
            <person name="Schatz M."/>
            <person name="Zhao Q."/>
            <person name="Wortman J.R."/>
            <person name="Bidwell S.L."/>
            <person name="Alsmark U.C.M."/>
            <person name="Besteiro S."/>
            <person name="Sicheritz-Ponten T."/>
            <person name="Noel C.J."/>
            <person name="Dacks J.B."/>
            <person name="Foster P.G."/>
            <person name="Simillion C."/>
            <person name="Van de Peer Y."/>
            <person name="Miranda-Saavedra D."/>
            <person name="Barton G.J."/>
            <person name="Westrop G.D."/>
            <person name="Mueller S."/>
            <person name="Dessi D."/>
            <person name="Fiori P.L."/>
            <person name="Ren Q."/>
            <person name="Paulsen I."/>
            <person name="Zhang H."/>
            <person name="Bastida-Corcuera F.D."/>
            <person name="Simoes-Barbosa A."/>
            <person name="Brown M.T."/>
            <person name="Hayes R.D."/>
            <person name="Mukherjee M."/>
            <person name="Okumura C.Y."/>
            <person name="Schneider R."/>
            <person name="Smith A.J."/>
            <person name="Vanacova S."/>
            <person name="Villalvazo M."/>
            <person name="Haas B.J."/>
            <person name="Pertea M."/>
            <person name="Feldblyum T.V."/>
            <person name="Utterback T.R."/>
            <person name="Shu C.L."/>
            <person name="Osoegawa K."/>
            <person name="de Jong P.J."/>
            <person name="Hrdy I."/>
            <person name="Horvathova L."/>
            <person name="Zubacova Z."/>
            <person name="Dolezal P."/>
            <person name="Malik S.B."/>
            <person name="Logsdon J.M. Jr."/>
            <person name="Henze K."/>
            <person name="Gupta A."/>
            <person name="Wang C.C."/>
            <person name="Dunne R.L."/>
            <person name="Upcroft J.A."/>
            <person name="Upcroft P."/>
            <person name="White O."/>
            <person name="Salzberg S.L."/>
            <person name="Tang P."/>
            <person name="Chiu C.-H."/>
            <person name="Lee Y.-S."/>
            <person name="Embley T.M."/>
            <person name="Coombs G.H."/>
            <person name="Mottram J.C."/>
            <person name="Tachezy J."/>
            <person name="Fraser-Liggett C.M."/>
            <person name="Johnson P.J."/>
        </authorList>
    </citation>
    <scope>NUCLEOTIDE SEQUENCE [LARGE SCALE GENOMIC DNA]</scope>
    <source>
        <strain evidence="2">G3</strain>
    </source>
</reference>
<dbReference type="InParanoid" id="A2EZB7"/>
<keyword evidence="1" id="KW-1133">Transmembrane helix</keyword>
<evidence type="ECO:0000256" key="1">
    <source>
        <dbReference type="SAM" id="Phobius"/>
    </source>
</evidence>
<dbReference type="VEuPathDB" id="TrichDB:TVAG_217350"/>
<name>A2EZB7_TRIV3</name>
<dbReference type="RefSeq" id="XP_001330478.1">
    <property type="nucleotide sequence ID" value="XM_001330443.1"/>
</dbReference>
<dbReference type="OrthoDB" id="1684102at2759"/>
<dbReference type="SUPFAM" id="SSF53756">
    <property type="entry name" value="UDP-Glycosyltransferase/glycogen phosphorylase"/>
    <property type="match status" value="1"/>
</dbReference>
<protein>
    <recommendedName>
        <fullName evidence="4">Glycosyl transferase family 28 C-terminal domain-containing protein</fullName>
    </recommendedName>
</protein>